<protein>
    <submittedName>
        <fullName evidence="3">Uncharacterized protein</fullName>
    </submittedName>
</protein>
<feature type="region of interest" description="Disordered" evidence="1">
    <location>
        <begin position="271"/>
        <end position="290"/>
    </location>
</feature>
<sequence>MLQRRNGSQLRATHRRGLVDECALNTCSTVGEERTASTDSYDGGRRDRLLCRRRRLIAGVGRSRCRRAARAGGDARGAVATACECNCGCRRHRRAVTRRDAQRDSRPRRQRFADRPTSRPPARSVDAQKLSWSQMKRLVVAAAATSRNRGMRGTRARPRGDAGQYGGSTPANSYNSFEWCSPGPISRVGGQSARPLESVSTVVAADTMGESVGAHNGGRPGRSVFQPWHKNARLHANRASGPPTSLRPAIAAIHHRPSNAQWRHCGGNGVEFPSSRSANRCPRGPTGPRMYISAARGWGATEKTNRTRPRKRHSAIRARSLSLSLSLRRRRGQPEPRPAEMATIRMSTLHGAATRHPPPSVSPAIRAAHAPTAVRRAYSARSDRSPQ</sequence>
<dbReference type="AlphaFoldDB" id="A0A914UVL6"/>
<reference evidence="3" key="1">
    <citation type="submission" date="2022-11" db="UniProtKB">
        <authorList>
            <consortium name="WormBaseParasite"/>
        </authorList>
    </citation>
    <scope>IDENTIFICATION</scope>
</reference>
<feature type="region of interest" description="Disordered" evidence="1">
    <location>
        <begin position="145"/>
        <end position="167"/>
    </location>
</feature>
<evidence type="ECO:0000256" key="1">
    <source>
        <dbReference type="SAM" id="MobiDB-lite"/>
    </source>
</evidence>
<proteinExistence type="predicted"/>
<accession>A0A914UVL6</accession>
<organism evidence="2 3">
    <name type="scientific">Plectus sambesii</name>
    <dbReference type="NCBI Taxonomy" id="2011161"/>
    <lineage>
        <taxon>Eukaryota</taxon>
        <taxon>Metazoa</taxon>
        <taxon>Ecdysozoa</taxon>
        <taxon>Nematoda</taxon>
        <taxon>Chromadorea</taxon>
        <taxon>Plectida</taxon>
        <taxon>Plectina</taxon>
        <taxon>Plectoidea</taxon>
        <taxon>Plectidae</taxon>
        <taxon>Plectus</taxon>
    </lineage>
</organism>
<keyword evidence="2" id="KW-1185">Reference proteome</keyword>
<evidence type="ECO:0000313" key="3">
    <source>
        <dbReference type="WBParaSite" id="PSAMB.scaffold12size138133.g178.t1"/>
    </source>
</evidence>
<feature type="compositionally biased region" description="Basic and acidic residues" evidence="1">
    <location>
        <begin position="97"/>
        <end position="117"/>
    </location>
</feature>
<feature type="region of interest" description="Disordered" evidence="1">
    <location>
        <begin position="350"/>
        <end position="387"/>
    </location>
</feature>
<dbReference type="WBParaSite" id="PSAMB.scaffold12size138133.g178.t1">
    <property type="protein sequence ID" value="PSAMB.scaffold12size138133.g178.t1"/>
    <property type="gene ID" value="PSAMB.scaffold12size138133.g178"/>
</dbReference>
<dbReference type="Proteomes" id="UP000887566">
    <property type="component" value="Unplaced"/>
</dbReference>
<name>A0A914UVL6_9BILA</name>
<feature type="region of interest" description="Disordered" evidence="1">
    <location>
        <begin position="96"/>
        <end position="129"/>
    </location>
</feature>
<evidence type="ECO:0000313" key="2">
    <source>
        <dbReference type="Proteomes" id="UP000887566"/>
    </source>
</evidence>